<protein>
    <submittedName>
        <fullName evidence="1">Uncharacterized protein</fullName>
    </submittedName>
</protein>
<evidence type="ECO:0000313" key="1">
    <source>
        <dbReference type="EMBL" id="PTQ80898.1"/>
    </source>
</evidence>
<dbReference type="AlphaFoldDB" id="A0A2T5IAP7"/>
<feature type="non-terminal residue" evidence="1">
    <location>
        <position position="38"/>
    </location>
</feature>
<sequence>MCILARSLPYLPTDKLLDLSVWRGVVFTGLWVCKVLVA</sequence>
<comment type="caution">
    <text evidence="1">The sequence shown here is derived from an EMBL/GenBank/DDBJ whole genome shotgun (WGS) entry which is preliminary data.</text>
</comment>
<accession>A0A2T5IAP7</accession>
<name>A0A2T5IAP7_9PROT</name>
<evidence type="ECO:0000313" key="2">
    <source>
        <dbReference type="Proteomes" id="UP000244152"/>
    </source>
</evidence>
<dbReference type="Proteomes" id="UP000244152">
    <property type="component" value="Unassembled WGS sequence"/>
</dbReference>
<dbReference type="EMBL" id="QAOK01000013">
    <property type="protein sequence ID" value="PTQ80898.1"/>
    <property type="molecule type" value="Genomic_DNA"/>
</dbReference>
<organism evidence="1 2">
    <name type="scientific">Nitrosospira multiformis</name>
    <dbReference type="NCBI Taxonomy" id="1231"/>
    <lineage>
        <taxon>Bacteria</taxon>
        <taxon>Pseudomonadati</taxon>
        <taxon>Pseudomonadota</taxon>
        <taxon>Betaproteobacteria</taxon>
        <taxon>Nitrosomonadales</taxon>
        <taxon>Nitrosomonadaceae</taxon>
        <taxon>Nitrosospira</taxon>
    </lineage>
</organism>
<reference evidence="1 2" key="1">
    <citation type="submission" date="2018-04" db="EMBL/GenBank/DDBJ databases">
        <title>Active sludge and wastewater microbial communities from Klosterneuburg, Austria.</title>
        <authorList>
            <person name="Wagner M."/>
        </authorList>
    </citation>
    <scope>NUCLEOTIDE SEQUENCE [LARGE SCALE GENOMIC DNA]</scope>
    <source>
        <strain evidence="1 2">Nl12</strain>
    </source>
</reference>
<proteinExistence type="predicted"/>
<gene>
    <name evidence="1" type="ORF">C8R21_11396</name>
</gene>